<dbReference type="eggNOG" id="COG0518">
    <property type="taxonomic scope" value="Bacteria"/>
</dbReference>
<dbReference type="GO" id="GO:0005829">
    <property type="term" value="C:cytosol"/>
    <property type="evidence" value="ECO:0007669"/>
    <property type="project" value="TreeGrafter"/>
</dbReference>
<name>A0A085JEQ5_9GAMM</name>
<comment type="caution">
    <text evidence="2">The sequence shown here is derived from an EMBL/GenBank/DDBJ whole genome shotgun (WGS) entry which is preliminary data.</text>
</comment>
<dbReference type="InterPro" id="IPR017926">
    <property type="entry name" value="GATASE"/>
</dbReference>
<evidence type="ECO:0000313" key="3">
    <source>
        <dbReference type="Proteomes" id="UP000028602"/>
    </source>
</evidence>
<dbReference type="AlphaFoldDB" id="A0A085JEQ5"/>
<protein>
    <submittedName>
        <fullName evidence="2">GMP synthase</fullName>
        <ecNumber evidence="2">6.3.5.2</ecNumber>
    </submittedName>
</protein>
<keyword evidence="3" id="KW-1185">Reference proteome</keyword>
<dbReference type="OrthoDB" id="9813383at2"/>
<keyword evidence="2" id="KW-0436">Ligase</keyword>
<dbReference type="PANTHER" id="PTHR42695:SF5">
    <property type="entry name" value="GLUTAMINE AMIDOTRANSFERASE YLR126C-RELATED"/>
    <property type="match status" value="1"/>
</dbReference>
<dbReference type="Proteomes" id="UP000028602">
    <property type="component" value="Unassembled WGS sequence"/>
</dbReference>
<organism evidence="2 3">
    <name type="scientific">Tatumella ptyseos ATCC 33301</name>
    <dbReference type="NCBI Taxonomy" id="1005995"/>
    <lineage>
        <taxon>Bacteria</taxon>
        <taxon>Pseudomonadati</taxon>
        <taxon>Pseudomonadota</taxon>
        <taxon>Gammaproteobacteria</taxon>
        <taxon>Enterobacterales</taxon>
        <taxon>Erwiniaceae</taxon>
        <taxon>Tatumella</taxon>
    </lineage>
</organism>
<dbReference type="EMBL" id="JMPR01000035">
    <property type="protein sequence ID" value="KFD18951.1"/>
    <property type="molecule type" value="Genomic_DNA"/>
</dbReference>
<dbReference type="Gene3D" id="3.40.50.880">
    <property type="match status" value="1"/>
</dbReference>
<dbReference type="NCBIfam" id="NF006562">
    <property type="entry name" value="PRK09065.1"/>
    <property type="match status" value="1"/>
</dbReference>
<dbReference type="CDD" id="cd01741">
    <property type="entry name" value="GATase1_1"/>
    <property type="match status" value="1"/>
</dbReference>
<evidence type="ECO:0000313" key="2">
    <source>
        <dbReference type="EMBL" id="KFD18951.1"/>
    </source>
</evidence>
<proteinExistence type="predicted"/>
<dbReference type="PROSITE" id="PS51273">
    <property type="entry name" value="GATASE_TYPE_1"/>
    <property type="match status" value="1"/>
</dbReference>
<dbReference type="InterPro" id="IPR044992">
    <property type="entry name" value="ChyE-like"/>
</dbReference>
<dbReference type="Pfam" id="PF00117">
    <property type="entry name" value="GATase"/>
    <property type="match status" value="1"/>
</dbReference>
<dbReference type="InterPro" id="IPR029062">
    <property type="entry name" value="Class_I_gatase-like"/>
</dbReference>
<dbReference type="SUPFAM" id="SSF52317">
    <property type="entry name" value="Class I glutamine amidotransferase-like"/>
    <property type="match status" value="1"/>
</dbReference>
<dbReference type="RefSeq" id="WP_029990266.1">
    <property type="nucleotide sequence ID" value="NZ_ATMJ01000021.1"/>
</dbReference>
<gene>
    <name evidence="2" type="ORF">GTPT_2252</name>
</gene>
<feature type="domain" description="Glutamine amidotransferase" evidence="1">
    <location>
        <begin position="76"/>
        <end position="196"/>
    </location>
</feature>
<evidence type="ECO:0000259" key="1">
    <source>
        <dbReference type="Pfam" id="PF00117"/>
    </source>
</evidence>
<dbReference type="GO" id="GO:0003922">
    <property type="term" value="F:GMP synthase (glutamine-hydrolyzing) activity"/>
    <property type="evidence" value="ECO:0007669"/>
    <property type="project" value="UniProtKB-EC"/>
</dbReference>
<sequence>MAQSAVIIIQTGTPPAAIRQQYGDLPQWFSQAIGRPLSALQVVRVFEGEALPAPDPARLAVITGSWDMVTDRLPWSEATAEWIRQAMAAEMPLLGVCYGHQLMAHALGGEVGYLDCIRETGCLPVSLTPSAAADPLLENLPATFPVHLTHMQSVTRLPAGAEVLGRSAIDPHQIIRYGKYAVSTQFHPEFPVAAARAMIERNRTVFSQEGRDTDAILAQITETPEATGILQRFIEHHLPDGRAEGC</sequence>
<accession>A0A085JEQ5</accession>
<reference evidence="2 3" key="1">
    <citation type="submission" date="2014-05" db="EMBL/GenBank/DDBJ databases">
        <title>ATOL: Assembling a taxonomically balanced genome-scale reconstruction of the evolutionary history of the Enterobacteriaceae.</title>
        <authorList>
            <person name="Plunkett G.III."/>
            <person name="Neeno-Eckwall E.C."/>
            <person name="Glasner J.D."/>
            <person name="Perna N.T."/>
        </authorList>
    </citation>
    <scope>NUCLEOTIDE SEQUENCE [LARGE SCALE GENOMIC DNA]</scope>
    <source>
        <strain evidence="2 3">ATCC 33301</strain>
    </source>
</reference>
<dbReference type="PANTHER" id="PTHR42695">
    <property type="entry name" value="GLUTAMINE AMIDOTRANSFERASE YLR126C-RELATED"/>
    <property type="match status" value="1"/>
</dbReference>
<dbReference type="EC" id="6.3.5.2" evidence="2"/>